<feature type="region of interest" description="Disordered" evidence="1">
    <location>
        <begin position="90"/>
        <end position="191"/>
    </location>
</feature>
<feature type="region of interest" description="Disordered" evidence="1">
    <location>
        <begin position="603"/>
        <end position="641"/>
    </location>
</feature>
<dbReference type="InterPro" id="IPR022536">
    <property type="entry name" value="EspC"/>
</dbReference>
<keyword evidence="3" id="KW-1185">Reference proteome</keyword>
<proteinExistence type="predicted"/>
<dbReference type="EMBL" id="QQAZ01000002">
    <property type="protein sequence ID" value="RDI54550.1"/>
    <property type="molecule type" value="Genomic_DNA"/>
</dbReference>
<evidence type="ECO:0000313" key="2">
    <source>
        <dbReference type="EMBL" id="RDI54550.1"/>
    </source>
</evidence>
<dbReference type="GO" id="GO:0009306">
    <property type="term" value="P:protein secretion"/>
    <property type="evidence" value="ECO:0007669"/>
    <property type="project" value="InterPro"/>
</dbReference>
<feature type="compositionally biased region" description="Low complexity" evidence="1">
    <location>
        <begin position="109"/>
        <end position="120"/>
    </location>
</feature>
<accession>A0A370HCN6</accession>
<gene>
    <name evidence="2" type="ORF">DFR68_102678</name>
</gene>
<dbReference type="AlphaFoldDB" id="A0A370HCN6"/>
<evidence type="ECO:0000256" key="1">
    <source>
        <dbReference type="SAM" id="MobiDB-lite"/>
    </source>
</evidence>
<dbReference type="STRING" id="1210089.GCA_001613165_03932"/>
<name>A0A370HCN6_9NOCA</name>
<dbReference type="Pfam" id="PF10824">
    <property type="entry name" value="T7SS_ESX_EspC"/>
    <property type="match status" value="1"/>
</dbReference>
<reference evidence="2 3" key="1">
    <citation type="submission" date="2018-07" db="EMBL/GenBank/DDBJ databases">
        <title>Genomic Encyclopedia of Type Strains, Phase IV (KMG-IV): sequencing the most valuable type-strain genomes for metagenomic binning, comparative biology and taxonomic classification.</title>
        <authorList>
            <person name="Goeker M."/>
        </authorList>
    </citation>
    <scope>NUCLEOTIDE SEQUENCE [LARGE SCALE GENOMIC DNA]</scope>
    <source>
        <strain evidence="2 3">DSM 44952</strain>
    </source>
</reference>
<dbReference type="OrthoDB" id="4495983at2"/>
<protein>
    <submittedName>
        <fullName evidence="2">Excreted virulence factor EspC (Type VII ESX diderm)</fullName>
    </submittedName>
</protein>
<feature type="compositionally biased region" description="Low complexity" evidence="1">
    <location>
        <begin position="212"/>
        <end position="222"/>
    </location>
</feature>
<evidence type="ECO:0000313" key="3">
    <source>
        <dbReference type="Proteomes" id="UP000255355"/>
    </source>
</evidence>
<feature type="compositionally biased region" description="Gly residues" evidence="1">
    <location>
        <begin position="223"/>
        <end position="232"/>
    </location>
</feature>
<comment type="caution">
    <text evidence="2">The sequence shown here is derived from an EMBL/GenBank/DDBJ whole genome shotgun (WGS) entry which is preliminary data.</text>
</comment>
<organism evidence="2 3">
    <name type="scientific">Nocardia mexicana</name>
    <dbReference type="NCBI Taxonomy" id="279262"/>
    <lineage>
        <taxon>Bacteria</taxon>
        <taxon>Bacillati</taxon>
        <taxon>Actinomycetota</taxon>
        <taxon>Actinomycetes</taxon>
        <taxon>Mycobacteriales</taxon>
        <taxon>Nocardiaceae</taxon>
        <taxon>Nocardia</taxon>
    </lineage>
</organism>
<sequence length="641" mass="65618">MPDSMDIDPDVLRELAEQHYRVADDTEAWAEPPQSWLDSFIDSYGTIAAPVKRALDDYYNARKNAGYALAGQHRKTGDSLRAAADEFERVDNESARQLGRAGEENGSGPQLQTPTQHQPPAVGPGDSSTAPPPSGVGTPVGDTPAGAVPPGATQAGAPNGAAPGVDGATPSDTAAAGEDSQGPGVGAAQAGGVNGAAVPTGSAVPGGSAVTAPGGVPPTVSAGSGGPGGPGSGPADDRSAQPPTGATGRTDLPPMPIPTPFAAAVSAAKEKEAEPAYMVGDAVDNDLLLARTLLSAVLAAVDSSVLGLNWAVAVMRGPAGAGVFITSNEGRGWLPAELFLPREVSTPWVWDEFLADGSGDAGSPWEGVADPARVLVEFGLSWGAKANARLSALVSSGAIDSGLRTRFSDVPMEGLVGAAYDVDLRVFTPDTADRLGLVGSVESLEHVSAVPDSQVRERCVELAADAHAKVGRTSAATPDAAGSRGVRERILASVQAGRDIPASWWDELRDADDLLAAAMLSQRVDVGRVEPGDLRVDEESAGLRAMVFERRCNELVMLLGEESTRQQLRDAVYAHDQIVKHPRFEEIPAAVSVAEDSRVSRPAVSAGAVSAPEVTGGPPPNAVAAPQTPPTIVAPDTIERS</sequence>
<feature type="region of interest" description="Disordered" evidence="1">
    <location>
        <begin position="204"/>
        <end position="257"/>
    </location>
</feature>
<dbReference type="RefSeq" id="WP_084519783.1">
    <property type="nucleotide sequence ID" value="NZ_QQAZ01000002.1"/>
</dbReference>
<dbReference type="Proteomes" id="UP000255355">
    <property type="component" value="Unassembled WGS sequence"/>
</dbReference>